<evidence type="ECO:0000313" key="2">
    <source>
        <dbReference type="EMBL" id="RZU10846.1"/>
    </source>
</evidence>
<evidence type="ECO:0000256" key="1">
    <source>
        <dbReference type="SAM" id="SignalP"/>
    </source>
</evidence>
<dbReference type="Gene3D" id="3.20.20.80">
    <property type="entry name" value="Glycosidases"/>
    <property type="match status" value="1"/>
</dbReference>
<keyword evidence="1" id="KW-0732">Signal</keyword>
<evidence type="ECO:0008006" key="4">
    <source>
        <dbReference type="Google" id="ProtNLM"/>
    </source>
</evidence>
<comment type="caution">
    <text evidence="2">The sequence shown here is derived from an EMBL/GenBank/DDBJ whole genome shotgun (WGS) entry which is preliminary data.</text>
</comment>
<protein>
    <recommendedName>
        <fullName evidence="4">Xylosidase</fullName>
    </recommendedName>
</protein>
<dbReference type="CDD" id="cd11576">
    <property type="entry name" value="GH99_GH71_like_2"/>
    <property type="match status" value="1"/>
</dbReference>
<name>A0A4V6MEZ4_9ACTN</name>
<feature type="signal peptide" evidence="1">
    <location>
        <begin position="1"/>
        <end position="26"/>
    </location>
</feature>
<dbReference type="AlphaFoldDB" id="A0A4V6MEZ4"/>
<accession>A0A4V6MEZ4</accession>
<dbReference type="Proteomes" id="UP000292027">
    <property type="component" value="Unassembled WGS sequence"/>
</dbReference>
<evidence type="ECO:0000313" key="3">
    <source>
        <dbReference type="Proteomes" id="UP000292027"/>
    </source>
</evidence>
<organism evidence="2 3">
    <name type="scientific">Kribbella rubisoli</name>
    <dbReference type="NCBI Taxonomy" id="3075929"/>
    <lineage>
        <taxon>Bacteria</taxon>
        <taxon>Bacillati</taxon>
        <taxon>Actinomycetota</taxon>
        <taxon>Actinomycetes</taxon>
        <taxon>Propionibacteriales</taxon>
        <taxon>Kribbellaceae</taxon>
        <taxon>Kribbella</taxon>
    </lineage>
</organism>
<proteinExistence type="predicted"/>
<gene>
    <name evidence="2" type="ORF">EV645_6001</name>
</gene>
<sequence length="407" mass="44849">MKLTRRTLLATTAAAALTGRSQLTFAASPPGDVVGKITVGYQGWFACPGDGAPINGWWHWSSNWGQPPSPTNTAIVSWPDVRDFSSTYQTAYANLGNGQPAKLFSSYDQQTVNTHFQWMQQNGCDTAALQRFNPTGGEGPTRDAMAAKVRQAAEQYGRKFYVMYDATGWTNMQSEMKADWTAKMSAYTSSPAYARQNGKPVVCIWGFGFDEANKDFPASVCLDVVNWFKGQGCYVIGGVPTHWLPGNEDSRPGYLDVYHAFNMISPWMVGRISDLAGADHYYNNVNQQDQADCIANGIDYQPCVIPGDLQSGHRLHGDLMWRQFYNLTRVGAQGMYISMFDEFNEGNQIAKTAESAAWVPAGSNIRALDEDGTACSSDYYLRLTNDGGRMFKGQAPLTSVRPTAPRI</sequence>
<feature type="chain" id="PRO_5020931078" description="Xylosidase" evidence="1">
    <location>
        <begin position="27"/>
        <end position="407"/>
    </location>
</feature>
<dbReference type="EMBL" id="SHKR01000015">
    <property type="protein sequence ID" value="RZU10846.1"/>
    <property type="molecule type" value="Genomic_DNA"/>
</dbReference>
<dbReference type="RefSeq" id="WP_242000747.1">
    <property type="nucleotide sequence ID" value="NZ_SHKR01000015.1"/>
</dbReference>
<keyword evidence="3" id="KW-1185">Reference proteome</keyword>
<reference evidence="2 3" key="1">
    <citation type="journal article" date="2015" name="Stand. Genomic Sci.">
        <title>Genomic Encyclopedia of Bacterial and Archaeal Type Strains, Phase III: the genomes of soil and plant-associated and newly described type strains.</title>
        <authorList>
            <person name="Whitman W.B."/>
            <person name="Woyke T."/>
            <person name="Klenk H.P."/>
            <person name="Zhou Y."/>
            <person name="Lilburn T.G."/>
            <person name="Beck B.J."/>
            <person name="De Vos P."/>
            <person name="Vandamme P."/>
            <person name="Eisen J.A."/>
            <person name="Garrity G."/>
            <person name="Hugenholtz P."/>
            <person name="Kyrpides N.C."/>
        </authorList>
    </citation>
    <scope>NUCLEOTIDE SEQUENCE [LARGE SCALE GENOMIC DNA]</scope>
    <source>
        <strain evidence="2 3">VKM Ac-2540</strain>
    </source>
</reference>